<evidence type="ECO:0000313" key="2">
    <source>
        <dbReference type="Proteomes" id="UP000241890"/>
    </source>
</evidence>
<dbReference type="EMBL" id="BEYU01000027">
    <property type="protein sequence ID" value="GBG27008.1"/>
    <property type="molecule type" value="Genomic_DNA"/>
</dbReference>
<protein>
    <submittedName>
        <fullName evidence="1">Uncharacterized protein</fullName>
    </submittedName>
</protein>
<evidence type="ECO:0000313" key="1">
    <source>
        <dbReference type="EMBL" id="GBG27008.1"/>
    </source>
</evidence>
<comment type="caution">
    <text evidence="1">The sequence shown here is derived from an EMBL/GenBank/DDBJ whole genome shotgun (WGS) entry which is preliminary data.</text>
</comment>
<dbReference type="InParanoid" id="A0A2R5GBC6"/>
<keyword evidence="2" id="KW-1185">Reference proteome</keyword>
<gene>
    <name evidence="1" type="ORF">FCC1311_032312</name>
</gene>
<accession>A0A2R5GBC6</accession>
<reference evidence="1 2" key="1">
    <citation type="submission" date="2017-12" db="EMBL/GenBank/DDBJ databases">
        <title>Sequencing, de novo assembly and annotation of complete genome of a new Thraustochytrid species, strain FCC1311.</title>
        <authorList>
            <person name="Sedici K."/>
            <person name="Godart F."/>
            <person name="Aiese Cigliano R."/>
            <person name="Sanseverino W."/>
            <person name="Barakat M."/>
            <person name="Ortet P."/>
            <person name="Marechal E."/>
            <person name="Cagnac O."/>
            <person name="Amato A."/>
        </authorList>
    </citation>
    <scope>NUCLEOTIDE SEQUENCE [LARGE SCALE GENOMIC DNA]</scope>
</reference>
<organism evidence="1 2">
    <name type="scientific">Hondaea fermentalgiana</name>
    <dbReference type="NCBI Taxonomy" id="2315210"/>
    <lineage>
        <taxon>Eukaryota</taxon>
        <taxon>Sar</taxon>
        <taxon>Stramenopiles</taxon>
        <taxon>Bigyra</taxon>
        <taxon>Labyrinthulomycetes</taxon>
        <taxon>Thraustochytrida</taxon>
        <taxon>Thraustochytriidae</taxon>
        <taxon>Hondaea</taxon>
    </lineage>
</organism>
<name>A0A2R5GBC6_9STRA</name>
<sequence length="210" mass="23120">MVALSEPDDVQGLLSTCFSGINMTTCTYDDEASASDDLSGIFADFSWGSVFSGEAAYCLTCCNNRRLDFSSGELIALQCDLSNPLATKSGKGIDSIKLNETDWEFRFARRSTVDDRAITRCALQRTNYSNMVSGYELTIYAQEYNNVVAFWRGVTGCNAVAIEVAPEAITNDFSERIILQVNAANARTETIKVIFFVWALLGATHGMTFR</sequence>
<proteinExistence type="predicted"/>
<dbReference type="Proteomes" id="UP000241890">
    <property type="component" value="Unassembled WGS sequence"/>
</dbReference>
<dbReference type="AlphaFoldDB" id="A0A2R5GBC6"/>